<evidence type="ECO:0000313" key="2">
    <source>
        <dbReference type="Proteomes" id="UP000095282"/>
    </source>
</evidence>
<name>A0A1I7TC18_9PELO</name>
<evidence type="ECO:0000256" key="1">
    <source>
        <dbReference type="SAM" id="Coils"/>
    </source>
</evidence>
<dbReference type="Proteomes" id="UP000095282">
    <property type="component" value="Unplaced"/>
</dbReference>
<dbReference type="WBParaSite" id="Csp11.Scaffold577.g4477.t1">
    <property type="protein sequence ID" value="Csp11.Scaffold577.g4477.t1"/>
    <property type="gene ID" value="Csp11.Scaffold577.g4477"/>
</dbReference>
<organism evidence="2 3">
    <name type="scientific">Caenorhabditis tropicalis</name>
    <dbReference type="NCBI Taxonomy" id="1561998"/>
    <lineage>
        <taxon>Eukaryota</taxon>
        <taxon>Metazoa</taxon>
        <taxon>Ecdysozoa</taxon>
        <taxon>Nematoda</taxon>
        <taxon>Chromadorea</taxon>
        <taxon>Rhabditida</taxon>
        <taxon>Rhabditina</taxon>
        <taxon>Rhabditomorpha</taxon>
        <taxon>Rhabditoidea</taxon>
        <taxon>Rhabditidae</taxon>
        <taxon>Peloderinae</taxon>
        <taxon>Caenorhabditis</taxon>
    </lineage>
</organism>
<sequence>METSIISGVSRFSTSGNLWENQIVQNLLLELDYYKNYIAIQNNEFKNRLRERDDEIRNLNAVISEKDNQLESHREDAKLAAIEIRRFLDSTKKDKEEITRLQTKNNQERSRVNQLQNSLENQKREYETRLTTVNRIKESLQNREPDYRILGRVRLLEEENQLLKNKIRDEKVQFSREIQQSKQSNESLITEINNECQRTISRINSGNNELTAALFVHYIQSIMKIANVKIDEIDFEEIHMNLEKKSTVLRMKSVIYKKGCSKKNAKVVISRWSSQNALHVMSYSMASVFIGFLWMETTEDVHIAPTKPSSYSICTIFSDFSDI</sequence>
<reference evidence="3" key="1">
    <citation type="submission" date="2016-11" db="UniProtKB">
        <authorList>
            <consortium name="WormBaseParasite"/>
        </authorList>
    </citation>
    <scope>IDENTIFICATION</scope>
</reference>
<protein>
    <submittedName>
        <fullName evidence="3">Uncharacterized protein</fullName>
    </submittedName>
</protein>
<keyword evidence="2" id="KW-1185">Reference proteome</keyword>
<dbReference type="AlphaFoldDB" id="A0A1I7TC18"/>
<keyword evidence="1" id="KW-0175">Coiled coil</keyword>
<accession>A0A1I7TC18</accession>
<proteinExistence type="predicted"/>
<evidence type="ECO:0000313" key="3">
    <source>
        <dbReference type="WBParaSite" id="Csp11.Scaffold577.g4477.t1"/>
    </source>
</evidence>
<feature type="coiled-coil region" evidence="1">
    <location>
        <begin position="42"/>
        <end position="173"/>
    </location>
</feature>